<dbReference type="PANTHER" id="PTHR19271">
    <property type="entry name" value="CYTOCHROME B"/>
    <property type="match status" value="1"/>
</dbReference>
<feature type="transmembrane region" description="Helical" evidence="16">
    <location>
        <begin position="228"/>
        <end position="247"/>
    </location>
</feature>
<feature type="transmembrane region" description="Helical" evidence="16">
    <location>
        <begin position="317"/>
        <end position="336"/>
    </location>
</feature>
<evidence type="ECO:0000256" key="3">
    <source>
        <dbReference type="ARBA" id="ARBA00013531"/>
    </source>
</evidence>
<keyword evidence="7 16" id="KW-0812">Transmembrane</keyword>
<feature type="transmembrane region" description="Helical" evidence="16">
    <location>
        <begin position="177"/>
        <end position="197"/>
    </location>
</feature>
<dbReference type="Pfam" id="PF00032">
    <property type="entry name" value="Cytochrom_B_C"/>
    <property type="match status" value="1"/>
</dbReference>
<evidence type="ECO:0000256" key="10">
    <source>
        <dbReference type="ARBA" id="ARBA00022982"/>
    </source>
</evidence>
<evidence type="ECO:0000256" key="16">
    <source>
        <dbReference type="RuleBase" id="RU362117"/>
    </source>
</evidence>
<feature type="domain" description="Cytochrome b/b6 N-terminal region profile" evidence="17">
    <location>
        <begin position="1"/>
        <end position="208"/>
    </location>
</feature>
<evidence type="ECO:0000313" key="19">
    <source>
        <dbReference type="EMBL" id="AMK47821.1"/>
    </source>
</evidence>
<dbReference type="AlphaFoldDB" id="A0A140DJ67"/>
<dbReference type="InterPro" id="IPR036150">
    <property type="entry name" value="Cyt_b/b6_C_sf"/>
</dbReference>
<evidence type="ECO:0000256" key="2">
    <source>
        <dbReference type="ARBA" id="ARBA00004448"/>
    </source>
</evidence>
<feature type="transmembrane region" description="Helical" evidence="16">
    <location>
        <begin position="138"/>
        <end position="165"/>
    </location>
</feature>
<dbReference type="InterPro" id="IPR005797">
    <property type="entry name" value="Cyt_b/b6_N"/>
</dbReference>
<dbReference type="Pfam" id="PF00033">
    <property type="entry name" value="Cytochrome_B"/>
    <property type="match status" value="1"/>
</dbReference>
<evidence type="ECO:0000256" key="8">
    <source>
        <dbReference type="ARBA" id="ARBA00022723"/>
    </source>
</evidence>
<keyword evidence="12 16" id="KW-0408">Iron</keyword>
<comment type="similarity">
    <text evidence="16">Belongs to the cytochrome b family.</text>
</comment>
<dbReference type="PROSITE" id="PS51002">
    <property type="entry name" value="CYTB_NTER"/>
    <property type="match status" value="1"/>
</dbReference>
<feature type="transmembrane region" description="Helical" evidence="16">
    <location>
        <begin position="76"/>
        <end position="97"/>
    </location>
</feature>
<keyword evidence="4 16" id="KW-0813">Transport</keyword>
<dbReference type="InterPro" id="IPR016174">
    <property type="entry name" value="Di-haem_cyt_TM"/>
</dbReference>
<keyword evidence="15 16" id="KW-0472">Membrane</keyword>
<dbReference type="InterPro" id="IPR027387">
    <property type="entry name" value="Cytb/b6-like_sf"/>
</dbReference>
<keyword evidence="11 16" id="KW-1133">Transmembrane helix</keyword>
<keyword evidence="10 16" id="KW-0249">Electron transport</keyword>
<protein>
    <recommendedName>
        <fullName evidence="3 16">Cytochrome b</fullName>
    </recommendedName>
</protein>
<keyword evidence="13" id="KW-0830">Ubiquinone</keyword>
<dbReference type="PROSITE" id="PS51003">
    <property type="entry name" value="CYTB_CTER"/>
    <property type="match status" value="1"/>
</dbReference>
<sequence>MWKAGSSVYVGMFKGFLVDLPSPVNINYWFGFGVGLGFVYVVQVVSGVILSLFYKIGLEGSFWGVVSIMQEVGSGWIVRFVHSSGVSVFFICLYLHLYRGLIYGSFIKVKVWLSGVLILFMVMAASFLGYVLPWGSMSYWGMTVVTSMLGAVPYVGAYLMVWFWGGESAGVDTLSRFFSLHYLISLAIMVVVVYHMVELHEDGSSNPLGVSSEEDKVVFHEGFSYKDVLGLVVILMVYWGLVLVYPYSMMDSANFEEVSFVKTPLHIKPEWYFLFVYCVLRSVSSKLGGVVMMIVAIAGLAVLVCGGSGVYRKVGGVYWKVLVSVYFVSFVVLTLMGGEVVEYPYEAIGAMSSSVYFASLALMGLVVSWSGFWREGCD</sequence>
<feature type="transmembrane region" description="Helical" evidence="16">
    <location>
        <begin position="290"/>
        <end position="311"/>
    </location>
</feature>
<evidence type="ECO:0000256" key="5">
    <source>
        <dbReference type="ARBA" id="ARBA00022617"/>
    </source>
</evidence>
<evidence type="ECO:0000256" key="4">
    <source>
        <dbReference type="ARBA" id="ARBA00022448"/>
    </source>
</evidence>
<evidence type="ECO:0000256" key="12">
    <source>
        <dbReference type="ARBA" id="ARBA00023004"/>
    </source>
</evidence>
<evidence type="ECO:0000259" key="18">
    <source>
        <dbReference type="PROSITE" id="PS51003"/>
    </source>
</evidence>
<organism evidence="19">
    <name type="scientific">Centrorhynchus aluconis</name>
    <dbReference type="NCBI Taxonomy" id="1795424"/>
    <lineage>
        <taxon>Eukaryota</taxon>
        <taxon>Metazoa</taxon>
        <taxon>Spiralia</taxon>
        <taxon>Lophotrochozoa</taxon>
        <taxon>Acanthocephala</taxon>
        <taxon>Palaeacanthocephala</taxon>
        <taxon>Polymorphida</taxon>
        <taxon>Centrorhynchidae</taxon>
        <taxon>Centrorhynchus</taxon>
    </lineage>
</organism>
<feature type="transmembrane region" description="Helical" evidence="16">
    <location>
        <begin position="348"/>
        <end position="372"/>
    </location>
</feature>
<evidence type="ECO:0000256" key="1">
    <source>
        <dbReference type="ARBA" id="ARBA00002566"/>
    </source>
</evidence>
<dbReference type="CDD" id="cd00284">
    <property type="entry name" value="Cytochrome_b_N"/>
    <property type="match status" value="1"/>
</dbReference>
<feature type="domain" description="Cytochrome b/b6 C-terminal region profile" evidence="18">
    <location>
        <begin position="209"/>
        <end position="378"/>
    </location>
</feature>
<comment type="subcellular location">
    <subcellularLocation>
        <location evidence="2">Mitochondrion inner membrane</location>
        <topology evidence="2">Multi-pass membrane protein</topology>
    </subcellularLocation>
</comment>
<comment type="function">
    <text evidence="1 16">Component of the ubiquinol-cytochrome c reductase complex (complex III or cytochrome b-c1 complex) that is part of the mitochondrial respiratory chain. The b-c1 complex mediates electron transfer from ubiquinol to cytochrome c. Contributes to the generation of a proton gradient across the mitochondrial membrane that is then used for ATP synthesis.</text>
</comment>
<dbReference type="Gene3D" id="1.20.810.10">
    <property type="entry name" value="Cytochrome Bc1 Complex, Chain C"/>
    <property type="match status" value="1"/>
</dbReference>
<evidence type="ECO:0000256" key="7">
    <source>
        <dbReference type="ARBA" id="ARBA00022692"/>
    </source>
</evidence>
<evidence type="ECO:0000259" key="17">
    <source>
        <dbReference type="PROSITE" id="PS51002"/>
    </source>
</evidence>
<dbReference type="InterPro" id="IPR005798">
    <property type="entry name" value="Cyt_b/b6_C"/>
</dbReference>
<keyword evidence="5 16" id="KW-0349">Heme</keyword>
<comment type="cofactor">
    <cofactor evidence="16">
        <name>heme b</name>
        <dbReference type="ChEBI" id="CHEBI:60344"/>
    </cofactor>
    <text evidence="16">Binds 2 heme groups non-covalently.</text>
</comment>
<keyword evidence="14 16" id="KW-0496">Mitochondrion</keyword>
<dbReference type="InterPro" id="IPR048259">
    <property type="entry name" value="Cytochrome_b_N_euk/bac"/>
</dbReference>
<keyword evidence="9" id="KW-0999">Mitochondrion inner membrane</keyword>
<dbReference type="GO" id="GO:0046872">
    <property type="term" value="F:metal ion binding"/>
    <property type="evidence" value="ECO:0007669"/>
    <property type="project" value="UniProtKB-UniRule"/>
</dbReference>
<dbReference type="EMBL" id="KT592357">
    <property type="protein sequence ID" value="AMK47821.1"/>
    <property type="molecule type" value="Genomic_DNA"/>
</dbReference>
<dbReference type="SUPFAM" id="SSF81648">
    <property type="entry name" value="a domain/subunit of cytochrome bc1 complex (Ubiquinol-cytochrome c reductase)"/>
    <property type="match status" value="1"/>
</dbReference>
<dbReference type="GO" id="GO:0016491">
    <property type="term" value="F:oxidoreductase activity"/>
    <property type="evidence" value="ECO:0007669"/>
    <property type="project" value="UniProtKB-UniRule"/>
</dbReference>
<dbReference type="GO" id="GO:0008121">
    <property type="term" value="F:quinol-cytochrome-c reductase activity"/>
    <property type="evidence" value="ECO:0007669"/>
    <property type="project" value="TreeGrafter"/>
</dbReference>
<evidence type="ECO:0000256" key="14">
    <source>
        <dbReference type="ARBA" id="ARBA00023128"/>
    </source>
</evidence>
<dbReference type="GO" id="GO:0006122">
    <property type="term" value="P:mitochondrial electron transport, ubiquinol to cytochrome c"/>
    <property type="evidence" value="ECO:0007669"/>
    <property type="project" value="TreeGrafter"/>
</dbReference>
<feature type="transmembrane region" description="Helical" evidence="16">
    <location>
        <begin position="28"/>
        <end position="56"/>
    </location>
</feature>
<evidence type="ECO:0000256" key="6">
    <source>
        <dbReference type="ARBA" id="ARBA00022660"/>
    </source>
</evidence>
<gene>
    <name evidence="19" type="primary">CYTB</name>
</gene>
<dbReference type="SUPFAM" id="SSF81342">
    <property type="entry name" value="Transmembrane di-heme cytochromes"/>
    <property type="match status" value="1"/>
</dbReference>
<reference evidence="19" key="1">
    <citation type="journal article" date="2016" name="Zool. Scr.">
        <title>Mitogenomic phylogeny of Acanthocephala reveals novel Class relationships.</title>
        <authorList>
            <person name="Gazi M."/>
            <person name="Kim J."/>
            <person name="Garcia-Varela M."/>
            <person name="Park C."/>
            <person name="Littlewood D.J."/>
            <person name="Park J.-K."/>
        </authorList>
    </citation>
    <scope>NUCLEOTIDE SEQUENCE</scope>
</reference>
<keyword evidence="8 16" id="KW-0479">Metal-binding</keyword>
<dbReference type="GO" id="GO:0005743">
    <property type="term" value="C:mitochondrial inner membrane"/>
    <property type="evidence" value="ECO:0007669"/>
    <property type="project" value="UniProtKB-SubCell"/>
</dbReference>
<geneLocation type="mitochondrion" evidence="19"/>
<name>A0A140DJ67_9BILA</name>
<proteinExistence type="inferred from homology"/>
<evidence type="ECO:0000256" key="9">
    <source>
        <dbReference type="ARBA" id="ARBA00022792"/>
    </source>
</evidence>
<accession>A0A140DJ67</accession>
<dbReference type="PANTHER" id="PTHR19271:SF16">
    <property type="entry name" value="CYTOCHROME B"/>
    <property type="match status" value="1"/>
</dbReference>
<evidence type="ECO:0000256" key="11">
    <source>
        <dbReference type="ARBA" id="ARBA00022989"/>
    </source>
</evidence>
<feature type="transmembrane region" description="Helical" evidence="16">
    <location>
        <begin position="109"/>
        <end position="132"/>
    </location>
</feature>
<evidence type="ECO:0000256" key="13">
    <source>
        <dbReference type="ARBA" id="ARBA00023075"/>
    </source>
</evidence>
<keyword evidence="6 16" id="KW-0679">Respiratory chain</keyword>
<evidence type="ECO:0000256" key="15">
    <source>
        <dbReference type="ARBA" id="ARBA00023136"/>
    </source>
</evidence>